<name>A0ABC8UTV0_9AQUA</name>
<evidence type="ECO:0000313" key="1">
    <source>
        <dbReference type="EMBL" id="CAK9184464.1"/>
    </source>
</evidence>
<proteinExistence type="predicted"/>
<protein>
    <submittedName>
        <fullName evidence="1">Uncharacterized protein</fullName>
    </submittedName>
</protein>
<dbReference type="EMBL" id="CAUOFW020008969">
    <property type="protein sequence ID" value="CAK9184464.1"/>
    <property type="molecule type" value="Genomic_DNA"/>
</dbReference>
<dbReference type="Proteomes" id="UP001642360">
    <property type="component" value="Unassembled WGS sequence"/>
</dbReference>
<comment type="caution">
    <text evidence="1">The sequence shown here is derived from an EMBL/GenBank/DDBJ whole genome shotgun (WGS) entry which is preliminary data.</text>
</comment>
<sequence length="85" mass="9653">MGNLFVLTFVNFRLINGIKRTTAKETKSLNSELLVGGLVGGEPICTYVCELSPNATMGHDEELERVRGLRWFYLRFSDILLDMQN</sequence>
<keyword evidence="2" id="KW-1185">Reference proteome</keyword>
<gene>
    <name evidence="1" type="ORF">ILEXP_LOCUS54791</name>
</gene>
<organism evidence="1 2">
    <name type="scientific">Ilex paraguariensis</name>
    <name type="common">yerba mate</name>
    <dbReference type="NCBI Taxonomy" id="185542"/>
    <lineage>
        <taxon>Eukaryota</taxon>
        <taxon>Viridiplantae</taxon>
        <taxon>Streptophyta</taxon>
        <taxon>Embryophyta</taxon>
        <taxon>Tracheophyta</taxon>
        <taxon>Spermatophyta</taxon>
        <taxon>Magnoliopsida</taxon>
        <taxon>eudicotyledons</taxon>
        <taxon>Gunneridae</taxon>
        <taxon>Pentapetalae</taxon>
        <taxon>asterids</taxon>
        <taxon>campanulids</taxon>
        <taxon>Aquifoliales</taxon>
        <taxon>Aquifoliaceae</taxon>
        <taxon>Ilex</taxon>
    </lineage>
</organism>
<evidence type="ECO:0000313" key="2">
    <source>
        <dbReference type="Proteomes" id="UP001642360"/>
    </source>
</evidence>
<reference evidence="1 2" key="1">
    <citation type="submission" date="2024-02" db="EMBL/GenBank/DDBJ databases">
        <authorList>
            <person name="Vignale AGUSTIN F."/>
            <person name="Sosa J E."/>
            <person name="Modenutti C."/>
        </authorList>
    </citation>
    <scope>NUCLEOTIDE SEQUENCE [LARGE SCALE GENOMIC DNA]</scope>
</reference>
<accession>A0ABC8UTV0</accession>
<dbReference type="AlphaFoldDB" id="A0ABC8UTV0"/>